<evidence type="ECO:0000313" key="3">
    <source>
        <dbReference type="Proteomes" id="UP001497472"/>
    </source>
</evidence>
<sequence length="161" mass="18360">MQRPIISDRELEQPSRNDLPLFAYKTTTSNVITQFRVASSKMLRQILFFLYVLTYAQCQVLPLIFAAPSAVSHQSRIDIKRTPVTPLIYSPSGVFGSNFKEIQPNRRVDTTIYTDAVLTPIALTFFHNLPLARALEHPISLSEVQSKTNQDEEKYIKKSTE</sequence>
<keyword evidence="1" id="KW-0472">Membrane</keyword>
<comment type="caution">
    <text evidence="2">The sequence shown here is derived from an EMBL/GenBank/DDBJ whole genome shotgun (WGS) entry which is preliminary data.</text>
</comment>
<reference evidence="2 3" key="1">
    <citation type="submission" date="2023-11" db="EMBL/GenBank/DDBJ databases">
        <authorList>
            <person name="Okamura Y."/>
        </authorList>
    </citation>
    <scope>NUCLEOTIDE SEQUENCE [LARGE SCALE GENOMIC DNA]</scope>
</reference>
<evidence type="ECO:0000313" key="2">
    <source>
        <dbReference type="EMBL" id="CAK1556208.1"/>
    </source>
</evidence>
<dbReference type="EMBL" id="CAVLEF010000283">
    <property type="protein sequence ID" value="CAK1556208.1"/>
    <property type="molecule type" value="Genomic_DNA"/>
</dbReference>
<name>A0AAV1K589_9NEOP</name>
<keyword evidence="1" id="KW-0812">Transmembrane</keyword>
<feature type="transmembrane region" description="Helical" evidence="1">
    <location>
        <begin position="46"/>
        <end position="67"/>
    </location>
</feature>
<dbReference type="Proteomes" id="UP001497472">
    <property type="component" value="Unassembled WGS sequence"/>
</dbReference>
<keyword evidence="1" id="KW-1133">Transmembrane helix</keyword>
<keyword evidence="3" id="KW-1185">Reference proteome</keyword>
<proteinExistence type="predicted"/>
<protein>
    <submittedName>
        <fullName evidence="2">Uncharacterized protein</fullName>
    </submittedName>
</protein>
<organism evidence="2 3">
    <name type="scientific">Leptosia nina</name>
    <dbReference type="NCBI Taxonomy" id="320188"/>
    <lineage>
        <taxon>Eukaryota</taxon>
        <taxon>Metazoa</taxon>
        <taxon>Ecdysozoa</taxon>
        <taxon>Arthropoda</taxon>
        <taxon>Hexapoda</taxon>
        <taxon>Insecta</taxon>
        <taxon>Pterygota</taxon>
        <taxon>Neoptera</taxon>
        <taxon>Endopterygota</taxon>
        <taxon>Lepidoptera</taxon>
        <taxon>Glossata</taxon>
        <taxon>Ditrysia</taxon>
        <taxon>Papilionoidea</taxon>
        <taxon>Pieridae</taxon>
        <taxon>Pierinae</taxon>
        <taxon>Leptosia</taxon>
    </lineage>
</organism>
<gene>
    <name evidence="2" type="ORF">LNINA_LOCUS14972</name>
</gene>
<dbReference type="AlphaFoldDB" id="A0AAV1K589"/>
<evidence type="ECO:0000256" key="1">
    <source>
        <dbReference type="SAM" id="Phobius"/>
    </source>
</evidence>
<accession>A0AAV1K589</accession>